<dbReference type="AlphaFoldDB" id="L1JTB9"/>
<accession>L1JTB9</accession>
<evidence type="ECO:0000313" key="2">
    <source>
        <dbReference type="EMBL" id="EKX51313.1"/>
    </source>
</evidence>
<evidence type="ECO:0000313" key="4">
    <source>
        <dbReference type="Proteomes" id="UP000011087"/>
    </source>
</evidence>
<dbReference type="OrthoDB" id="430522at2759"/>
<feature type="region of interest" description="Disordered" evidence="1">
    <location>
        <begin position="363"/>
        <end position="528"/>
    </location>
</feature>
<dbReference type="GO" id="GO:0006418">
    <property type="term" value="P:tRNA aminoacylation for protein translation"/>
    <property type="evidence" value="ECO:0007669"/>
    <property type="project" value="InterPro"/>
</dbReference>
<protein>
    <submittedName>
        <fullName evidence="2 3">Uncharacterized protein</fullName>
    </submittedName>
</protein>
<dbReference type="EMBL" id="JH992976">
    <property type="protein sequence ID" value="EKX51313.1"/>
    <property type="molecule type" value="Genomic_DNA"/>
</dbReference>
<feature type="compositionally biased region" description="Basic and acidic residues" evidence="1">
    <location>
        <begin position="499"/>
        <end position="519"/>
    </location>
</feature>
<sequence>MAGKSKQGKEGGGGGSKGDEGALNAFLKWASDEEAVRKWQREINLRKILGTRPNVMSKDKRERGNGVLARLTNFFPDEVAEGAAIIASRVPEERWNMLEWNGDASQPCLDGISAAHRFGAVVDPSDLVGVSELYHVLSGLMPPSADRYSAFHLGRLQQGDFVGSQDDAAYCVVDRSVNDPSRSGIAKCSRDIAVMLFLGKDQGKGGSIFRDLYHEMPTAADSYELEFNSLMAFHVPREYELTINQSDSTCFFLFGWFLKEGELYELEESKGPAECQQGLSKKKSVKLTAKRKLRARREEAYQVPAEFLKLAEEREEARRTKDFERADRIREICSSAGLKFNAGGRLMKSKDFSEKLVKEALLKLQEKSNPSSSSSSASKSRKKESKTERILRQAREAQEAEGKKEERKGEEEEKKPKEHKKAKEEQSSELAGSSTPAGEKEEKKASKREDVKRAGKRKAEEEEEEKAMAAAAVKKEPKKPKKPKKPKDEEEEKEAEEGAAVKEVSRRERNQQKKLDMIKRRGWLGVKQ</sequence>
<reference evidence="2 4" key="1">
    <citation type="journal article" date="2012" name="Nature">
        <title>Algal genomes reveal evolutionary mosaicism and the fate of nucleomorphs.</title>
        <authorList>
            <consortium name="DOE Joint Genome Institute"/>
            <person name="Curtis B.A."/>
            <person name="Tanifuji G."/>
            <person name="Burki F."/>
            <person name="Gruber A."/>
            <person name="Irimia M."/>
            <person name="Maruyama S."/>
            <person name="Arias M.C."/>
            <person name="Ball S.G."/>
            <person name="Gile G.H."/>
            <person name="Hirakawa Y."/>
            <person name="Hopkins J.F."/>
            <person name="Kuo A."/>
            <person name="Rensing S.A."/>
            <person name="Schmutz J."/>
            <person name="Symeonidi A."/>
            <person name="Elias M."/>
            <person name="Eveleigh R.J."/>
            <person name="Herman E.K."/>
            <person name="Klute M.J."/>
            <person name="Nakayama T."/>
            <person name="Obornik M."/>
            <person name="Reyes-Prieto A."/>
            <person name="Armbrust E.V."/>
            <person name="Aves S.J."/>
            <person name="Beiko R.G."/>
            <person name="Coutinho P."/>
            <person name="Dacks J.B."/>
            <person name="Durnford D.G."/>
            <person name="Fast N.M."/>
            <person name="Green B.R."/>
            <person name="Grisdale C.J."/>
            <person name="Hempel F."/>
            <person name="Henrissat B."/>
            <person name="Hoppner M.P."/>
            <person name="Ishida K."/>
            <person name="Kim E."/>
            <person name="Koreny L."/>
            <person name="Kroth P.G."/>
            <person name="Liu Y."/>
            <person name="Malik S.B."/>
            <person name="Maier U.G."/>
            <person name="McRose D."/>
            <person name="Mock T."/>
            <person name="Neilson J.A."/>
            <person name="Onodera N.T."/>
            <person name="Poole A.M."/>
            <person name="Pritham E.J."/>
            <person name="Richards T.A."/>
            <person name="Rocap G."/>
            <person name="Roy S.W."/>
            <person name="Sarai C."/>
            <person name="Schaack S."/>
            <person name="Shirato S."/>
            <person name="Slamovits C.H."/>
            <person name="Spencer D.F."/>
            <person name="Suzuki S."/>
            <person name="Worden A.Z."/>
            <person name="Zauner S."/>
            <person name="Barry K."/>
            <person name="Bell C."/>
            <person name="Bharti A.K."/>
            <person name="Crow J.A."/>
            <person name="Grimwood J."/>
            <person name="Kramer R."/>
            <person name="Lindquist E."/>
            <person name="Lucas S."/>
            <person name="Salamov A."/>
            <person name="McFadden G.I."/>
            <person name="Lane C.E."/>
            <person name="Keeling P.J."/>
            <person name="Gray M.W."/>
            <person name="Grigoriev I.V."/>
            <person name="Archibald J.M."/>
        </authorList>
    </citation>
    <scope>NUCLEOTIDE SEQUENCE</scope>
    <source>
        <strain evidence="2 4">CCMP2712</strain>
    </source>
</reference>
<dbReference type="InterPro" id="IPR009080">
    <property type="entry name" value="tRNAsynth_Ia_anticodon-bd"/>
</dbReference>
<organism evidence="2">
    <name type="scientific">Guillardia theta (strain CCMP2712)</name>
    <name type="common">Cryptophyte</name>
    <dbReference type="NCBI Taxonomy" id="905079"/>
    <lineage>
        <taxon>Eukaryota</taxon>
        <taxon>Cryptophyceae</taxon>
        <taxon>Pyrenomonadales</taxon>
        <taxon>Geminigeraceae</taxon>
        <taxon>Guillardia</taxon>
    </lineage>
</organism>
<dbReference type="KEGG" id="gtt:GUITHDRAFT_134789"/>
<dbReference type="Gene3D" id="1.20.120.1910">
    <property type="entry name" value="Cysteine-tRNA ligase, C-terminal anti-codon recognition domain"/>
    <property type="match status" value="1"/>
</dbReference>
<keyword evidence="4" id="KW-1185">Reference proteome</keyword>
<gene>
    <name evidence="2" type="ORF">GUITHDRAFT_134789</name>
</gene>
<feature type="compositionally biased region" description="Basic and acidic residues" evidence="1">
    <location>
        <begin position="438"/>
        <end position="460"/>
    </location>
</feature>
<dbReference type="STRING" id="905079.L1JTB9"/>
<feature type="compositionally biased region" description="Basic residues" evidence="1">
    <location>
        <begin position="476"/>
        <end position="485"/>
    </location>
</feature>
<evidence type="ECO:0000256" key="1">
    <source>
        <dbReference type="SAM" id="MobiDB-lite"/>
    </source>
</evidence>
<proteinExistence type="predicted"/>
<reference evidence="4" key="2">
    <citation type="submission" date="2012-11" db="EMBL/GenBank/DDBJ databases">
        <authorList>
            <person name="Kuo A."/>
            <person name="Curtis B.A."/>
            <person name="Tanifuji G."/>
            <person name="Burki F."/>
            <person name="Gruber A."/>
            <person name="Irimia M."/>
            <person name="Maruyama S."/>
            <person name="Arias M.C."/>
            <person name="Ball S.G."/>
            <person name="Gile G.H."/>
            <person name="Hirakawa Y."/>
            <person name="Hopkins J.F."/>
            <person name="Rensing S.A."/>
            <person name="Schmutz J."/>
            <person name="Symeonidi A."/>
            <person name="Elias M."/>
            <person name="Eveleigh R.J."/>
            <person name="Herman E.K."/>
            <person name="Klute M.J."/>
            <person name="Nakayama T."/>
            <person name="Obornik M."/>
            <person name="Reyes-Prieto A."/>
            <person name="Armbrust E.V."/>
            <person name="Aves S.J."/>
            <person name="Beiko R.G."/>
            <person name="Coutinho P."/>
            <person name="Dacks J.B."/>
            <person name="Durnford D.G."/>
            <person name="Fast N.M."/>
            <person name="Green B.R."/>
            <person name="Grisdale C."/>
            <person name="Hempe F."/>
            <person name="Henrissat B."/>
            <person name="Hoppner M.P."/>
            <person name="Ishida K.-I."/>
            <person name="Kim E."/>
            <person name="Koreny L."/>
            <person name="Kroth P.G."/>
            <person name="Liu Y."/>
            <person name="Malik S.-B."/>
            <person name="Maier U.G."/>
            <person name="McRose D."/>
            <person name="Mock T."/>
            <person name="Neilson J.A."/>
            <person name="Onodera N.T."/>
            <person name="Poole A.M."/>
            <person name="Pritham E.J."/>
            <person name="Richards T.A."/>
            <person name="Rocap G."/>
            <person name="Roy S.W."/>
            <person name="Sarai C."/>
            <person name="Schaack S."/>
            <person name="Shirato S."/>
            <person name="Slamovits C.H."/>
            <person name="Spencer D.F."/>
            <person name="Suzuki S."/>
            <person name="Worden A.Z."/>
            <person name="Zauner S."/>
            <person name="Barry K."/>
            <person name="Bell C."/>
            <person name="Bharti A.K."/>
            <person name="Crow J.A."/>
            <person name="Grimwood J."/>
            <person name="Kramer R."/>
            <person name="Lindquist E."/>
            <person name="Lucas S."/>
            <person name="Salamov A."/>
            <person name="McFadden G.I."/>
            <person name="Lane C.E."/>
            <person name="Keeling P.J."/>
            <person name="Gray M.W."/>
            <person name="Grigoriev I.V."/>
            <person name="Archibald J.M."/>
        </authorList>
    </citation>
    <scope>NUCLEOTIDE SEQUENCE</scope>
    <source>
        <strain evidence="4">CCMP2712</strain>
    </source>
</reference>
<dbReference type="SUPFAM" id="SSF47323">
    <property type="entry name" value="Anticodon-binding domain of a subclass of class I aminoacyl-tRNA synthetases"/>
    <property type="match status" value="1"/>
</dbReference>
<dbReference type="RefSeq" id="XP_005838293.1">
    <property type="nucleotide sequence ID" value="XM_005838236.1"/>
</dbReference>
<dbReference type="EnsemblProtists" id="EKX51313">
    <property type="protein sequence ID" value="EKX51313"/>
    <property type="gene ID" value="GUITHDRAFT_134789"/>
</dbReference>
<name>L1JTB9_GUITC</name>
<dbReference type="HOGENOM" id="CLU_516270_0_0_1"/>
<feature type="region of interest" description="Disordered" evidence="1">
    <location>
        <begin position="1"/>
        <end position="20"/>
    </location>
</feature>
<dbReference type="PaxDb" id="55529-EKX51313"/>
<dbReference type="Proteomes" id="UP000011087">
    <property type="component" value="Unassembled WGS sequence"/>
</dbReference>
<dbReference type="GeneID" id="17307743"/>
<dbReference type="GO" id="GO:0005524">
    <property type="term" value="F:ATP binding"/>
    <property type="evidence" value="ECO:0007669"/>
    <property type="project" value="InterPro"/>
</dbReference>
<feature type="compositionally biased region" description="Low complexity" evidence="1">
    <location>
        <begin position="367"/>
        <end position="378"/>
    </location>
</feature>
<feature type="compositionally biased region" description="Basic and acidic residues" evidence="1">
    <location>
        <begin position="385"/>
        <end position="426"/>
    </location>
</feature>
<reference evidence="3" key="3">
    <citation type="submission" date="2015-06" db="UniProtKB">
        <authorList>
            <consortium name="EnsemblProtists"/>
        </authorList>
    </citation>
    <scope>IDENTIFICATION</scope>
</reference>
<evidence type="ECO:0000313" key="3">
    <source>
        <dbReference type="EnsemblProtists" id="EKX51313"/>
    </source>
</evidence>
<dbReference type="GO" id="GO:0004812">
    <property type="term" value="F:aminoacyl-tRNA ligase activity"/>
    <property type="evidence" value="ECO:0007669"/>
    <property type="project" value="InterPro"/>
</dbReference>